<comment type="caution">
    <text evidence="2">The sequence shown here is derived from an EMBL/GenBank/DDBJ whole genome shotgun (WGS) entry which is preliminary data.</text>
</comment>
<dbReference type="Proteomes" id="UP001498771">
    <property type="component" value="Unassembled WGS sequence"/>
</dbReference>
<dbReference type="GeneID" id="90039021"/>
<gene>
    <name evidence="2" type="ORF">BZA70DRAFT_283884</name>
</gene>
<protein>
    <recommendedName>
        <fullName evidence="4">Peroxin-14</fullName>
    </recommendedName>
</protein>
<keyword evidence="3" id="KW-1185">Reference proteome</keyword>
<accession>A0ABR1EZS3</accession>
<evidence type="ECO:0000256" key="1">
    <source>
        <dbReference type="SAM" id="Phobius"/>
    </source>
</evidence>
<evidence type="ECO:0000313" key="3">
    <source>
        <dbReference type="Proteomes" id="UP001498771"/>
    </source>
</evidence>
<organism evidence="2 3">
    <name type="scientific">Myxozyma melibiosi</name>
    <dbReference type="NCBI Taxonomy" id="54550"/>
    <lineage>
        <taxon>Eukaryota</taxon>
        <taxon>Fungi</taxon>
        <taxon>Dikarya</taxon>
        <taxon>Ascomycota</taxon>
        <taxon>Saccharomycotina</taxon>
        <taxon>Lipomycetes</taxon>
        <taxon>Lipomycetales</taxon>
        <taxon>Lipomycetaceae</taxon>
        <taxon>Myxozyma</taxon>
    </lineage>
</organism>
<evidence type="ECO:0008006" key="4">
    <source>
        <dbReference type="Google" id="ProtNLM"/>
    </source>
</evidence>
<proteinExistence type="predicted"/>
<dbReference type="RefSeq" id="XP_064766139.1">
    <property type="nucleotide sequence ID" value="XM_064913509.1"/>
</dbReference>
<keyword evidence="1" id="KW-0812">Transmembrane</keyword>
<reference evidence="2 3" key="1">
    <citation type="submission" date="2024-03" db="EMBL/GenBank/DDBJ databases">
        <title>Genome-scale model development and genomic sequencing of the oleaginous clade Lipomyces.</title>
        <authorList>
            <consortium name="Lawrence Berkeley National Laboratory"/>
            <person name="Czajka J.J."/>
            <person name="Han Y."/>
            <person name="Kim J."/>
            <person name="Mondo S.J."/>
            <person name="Hofstad B.A."/>
            <person name="Robles A."/>
            <person name="Haridas S."/>
            <person name="Riley R."/>
            <person name="LaButti K."/>
            <person name="Pangilinan J."/>
            <person name="Andreopoulos W."/>
            <person name="Lipzen A."/>
            <person name="Yan J."/>
            <person name="Wang M."/>
            <person name="Ng V."/>
            <person name="Grigoriev I.V."/>
            <person name="Spatafora J.W."/>
            <person name="Magnuson J.K."/>
            <person name="Baker S.E."/>
            <person name="Pomraning K.R."/>
        </authorList>
    </citation>
    <scope>NUCLEOTIDE SEQUENCE [LARGE SCALE GENOMIC DNA]</scope>
    <source>
        <strain evidence="2 3">Phaff 52-87</strain>
    </source>
</reference>
<keyword evidence="1" id="KW-0472">Membrane</keyword>
<feature type="transmembrane region" description="Helical" evidence="1">
    <location>
        <begin position="22"/>
        <end position="42"/>
    </location>
</feature>
<evidence type="ECO:0000313" key="2">
    <source>
        <dbReference type="EMBL" id="KAK7203106.1"/>
    </source>
</evidence>
<sequence length="255" mass="27589">MESTALFNSKRRAVLLRAVLRLWYLIGSIFLAAGVLNRMYILPKFMMLVMARKELFGLTLDLVYRMNSRLAAIIAESPAAPLRASADPTAISSSISANDPDVVLQSVSDGAFVDKQTQTDDSLLDPSLLSPPAAAAAAAVSPSSTEARLSSAIELDQQTNTDSTSNMLPLSYHSLQYLCRNAKLIPSLLSNPALVGASYSVNELNLLVEELSFTSVTATSSHVRPEATSLQQTKQYVTHLRDEIRGLKSLALTMN</sequence>
<dbReference type="EMBL" id="JBBJBU010000013">
    <property type="protein sequence ID" value="KAK7203106.1"/>
    <property type="molecule type" value="Genomic_DNA"/>
</dbReference>
<name>A0ABR1EZS3_9ASCO</name>
<keyword evidence="1" id="KW-1133">Transmembrane helix</keyword>